<evidence type="ECO:0000313" key="7">
    <source>
        <dbReference type="Proteomes" id="UP000292781"/>
    </source>
</evidence>
<dbReference type="Gene3D" id="3.40.50.150">
    <property type="entry name" value="Vaccinia Virus protein VP39"/>
    <property type="match status" value="1"/>
</dbReference>
<dbReference type="InterPro" id="IPR046816">
    <property type="entry name" value="MmeI_Mtase"/>
</dbReference>
<dbReference type="OrthoDB" id="9806213at2"/>
<dbReference type="PANTHER" id="PTHR33841:SF1">
    <property type="entry name" value="DNA METHYLTRANSFERASE A"/>
    <property type="match status" value="1"/>
</dbReference>
<comment type="catalytic activity">
    <reaction evidence="4">
        <text>a 2'-deoxyadenosine in DNA + S-adenosyl-L-methionine = an N(6)-methyl-2'-deoxyadenosine in DNA + S-adenosyl-L-homocysteine + H(+)</text>
        <dbReference type="Rhea" id="RHEA:15197"/>
        <dbReference type="Rhea" id="RHEA-COMP:12418"/>
        <dbReference type="Rhea" id="RHEA-COMP:12419"/>
        <dbReference type="ChEBI" id="CHEBI:15378"/>
        <dbReference type="ChEBI" id="CHEBI:57856"/>
        <dbReference type="ChEBI" id="CHEBI:59789"/>
        <dbReference type="ChEBI" id="CHEBI:90615"/>
        <dbReference type="ChEBI" id="CHEBI:90616"/>
        <dbReference type="EC" id="2.1.1.72"/>
    </reaction>
</comment>
<evidence type="ECO:0000256" key="1">
    <source>
        <dbReference type="ARBA" id="ARBA00011900"/>
    </source>
</evidence>
<sequence>MDTNALKTFAKDARRSLIAQIGAKLTHVLAEGSPERRENPSAIGTLEALVKEQGKEQVVEKVSYTWFNRLSALRFMDANGYNAIKVVSPSDSGTRPEILTEAIDGNTDKELSERTKERVQAILSGREASKDPHGEAYRLLLVATCNKLNTVMPFMFERIADYTELLLPTDLLSSDGIASQLRNVMTVDACKDVEVIGWLYQFYISEKKDDVFDGLKKNIKITAENIPAATQLFTPHWIVRYLVENSLGRLWLLNHPSSALAKKMDYYITPEDTETDFLRISSPEEIRICDPACGSGHMLTYAFDLLHVIYEEEGYDTNDIPGLILANNLTGIEIDDRAGALAAFALAMKAAQYLGWDKFQRMTAQPNARFAESGQPFR</sequence>
<organism evidence="6 7">
    <name type="scientific">Siculibacillus lacustris</name>
    <dbReference type="NCBI Taxonomy" id="1549641"/>
    <lineage>
        <taxon>Bacteria</taxon>
        <taxon>Pseudomonadati</taxon>
        <taxon>Pseudomonadota</taxon>
        <taxon>Alphaproteobacteria</taxon>
        <taxon>Hyphomicrobiales</taxon>
        <taxon>Ancalomicrobiaceae</taxon>
        <taxon>Siculibacillus</taxon>
    </lineage>
</organism>
<name>A0A4Q9VE54_9HYPH</name>
<keyword evidence="2 6" id="KW-0489">Methyltransferase</keyword>
<dbReference type="RefSeq" id="WP_131311645.1">
    <property type="nucleotide sequence ID" value="NZ_SJFN01000050.1"/>
</dbReference>
<feature type="domain" description="MmeI-like DNA-methyltransferase" evidence="5">
    <location>
        <begin position="284"/>
        <end position="352"/>
    </location>
</feature>
<dbReference type="InterPro" id="IPR050953">
    <property type="entry name" value="N4_N6_ade-DNA_methylase"/>
</dbReference>
<dbReference type="GO" id="GO:0009007">
    <property type="term" value="F:site-specific DNA-methyltransferase (adenine-specific) activity"/>
    <property type="evidence" value="ECO:0007669"/>
    <property type="project" value="UniProtKB-EC"/>
</dbReference>
<dbReference type="Proteomes" id="UP000292781">
    <property type="component" value="Unassembled WGS sequence"/>
</dbReference>
<dbReference type="EC" id="2.1.1.72" evidence="1"/>
<reference evidence="6 7" key="1">
    <citation type="submission" date="2019-02" db="EMBL/GenBank/DDBJ databases">
        <title>Siculibacillus lacustris gen. nov., sp. nov., a new rosette-forming bacterium isolated from a freshwater crater lake (Lake St. Ana, Romania).</title>
        <authorList>
            <person name="Felfoldi T."/>
            <person name="Marton Z."/>
            <person name="Szabo A."/>
            <person name="Mentes A."/>
            <person name="Boka K."/>
            <person name="Marialigeti K."/>
            <person name="Mathe I."/>
            <person name="Koncz M."/>
            <person name="Schumann P."/>
            <person name="Toth E."/>
        </authorList>
    </citation>
    <scope>NUCLEOTIDE SEQUENCE [LARGE SCALE GENOMIC DNA]</scope>
    <source>
        <strain evidence="6 7">SA-279</strain>
    </source>
</reference>
<evidence type="ECO:0000313" key="6">
    <source>
        <dbReference type="EMBL" id="TBW32927.1"/>
    </source>
</evidence>
<evidence type="ECO:0000259" key="5">
    <source>
        <dbReference type="Pfam" id="PF20473"/>
    </source>
</evidence>
<dbReference type="PANTHER" id="PTHR33841">
    <property type="entry name" value="DNA METHYLTRANSFERASE YEEA-RELATED"/>
    <property type="match status" value="1"/>
</dbReference>
<accession>A0A4Q9VE54</accession>
<protein>
    <recommendedName>
        <fullName evidence="1">site-specific DNA-methyltransferase (adenine-specific)</fullName>
        <ecNumber evidence="1">2.1.1.72</ecNumber>
    </recommendedName>
</protein>
<evidence type="ECO:0000256" key="3">
    <source>
        <dbReference type="ARBA" id="ARBA00022679"/>
    </source>
</evidence>
<dbReference type="GO" id="GO:0032259">
    <property type="term" value="P:methylation"/>
    <property type="evidence" value="ECO:0007669"/>
    <property type="project" value="UniProtKB-KW"/>
</dbReference>
<dbReference type="AlphaFoldDB" id="A0A4Q9VE54"/>
<dbReference type="SUPFAM" id="SSF53335">
    <property type="entry name" value="S-adenosyl-L-methionine-dependent methyltransferases"/>
    <property type="match status" value="1"/>
</dbReference>
<dbReference type="Pfam" id="PF20473">
    <property type="entry name" value="MmeI_Mtase"/>
    <property type="match status" value="1"/>
</dbReference>
<keyword evidence="3 6" id="KW-0808">Transferase</keyword>
<comment type="caution">
    <text evidence="6">The sequence shown here is derived from an EMBL/GenBank/DDBJ whole genome shotgun (WGS) entry which is preliminary data.</text>
</comment>
<gene>
    <name evidence="6" type="ORF">EYW49_21275</name>
</gene>
<dbReference type="InterPro" id="IPR029063">
    <property type="entry name" value="SAM-dependent_MTases_sf"/>
</dbReference>
<proteinExistence type="predicted"/>
<dbReference type="EMBL" id="SJFN01000050">
    <property type="protein sequence ID" value="TBW32927.1"/>
    <property type="molecule type" value="Genomic_DNA"/>
</dbReference>
<keyword evidence="7" id="KW-1185">Reference proteome</keyword>
<evidence type="ECO:0000256" key="4">
    <source>
        <dbReference type="ARBA" id="ARBA00047942"/>
    </source>
</evidence>
<evidence type="ECO:0000256" key="2">
    <source>
        <dbReference type="ARBA" id="ARBA00022603"/>
    </source>
</evidence>